<keyword evidence="4" id="KW-0808">Transferase</keyword>
<feature type="transmembrane region" description="Helical" evidence="9">
    <location>
        <begin position="16"/>
        <end position="37"/>
    </location>
</feature>
<dbReference type="SMART" id="SM00387">
    <property type="entry name" value="HATPase_c"/>
    <property type="match status" value="1"/>
</dbReference>
<keyword evidence="7" id="KW-0067">ATP-binding</keyword>
<dbReference type="InterPro" id="IPR029016">
    <property type="entry name" value="GAF-like_dom_sf"/>
</dbReference>
<dbReference type="InterPro" id="IPR003594">
    <property type="entry name" value="HATPase_dom"/>
</dbReference>
<dbReference type="Pfam" id="PF02518">
    <property type="entry name" value="HATPase_c"/>
    <property type="match status" value="1"/>
</dbReference>
<dbReference type="SUPFAM" id="SSF55781">
    <property type="entry name" value="GAF domain-like"/>
    <property type="match status" value="1"/>
</dbReference>
<evidence type="ECO:0000256" key="8">
    <source>
        <dbReference type="ARBA" id="ARBA00023012"/>
    </source>
</evidence>
<evidence type="ECO:0000256" key="6">
    <source>
        <dbReference type="ARBA" id="ARBA00022777"/>
    </source>
</evidence>
<evidence type="ECO:0000259" key="10">
    <source>
        <dbReference type="PROSITE" id="PS50109"/>
    </source>
</evidence>
<feature type="transmembrane region" description="Helical" evidence="9">
    <location>
        <begin position="49"/>
        <end position="68"/>
    </location>
</feature>
<dbReference type="Gene3D" id="3.30.565.10">
    <property type="entry name" value="Histidine kinase-like ATPase, C-terminal domain"/>
    <property type="match status" value="1"/>
</dbReference>
<dbReference type="InterPro" id="IPR004358">
    <property type="entry name" value="Sig_transdc_His_kin-like_C"/>
</dbReference>
<dbReference type="SUPFAM" id="SSF55874">
    <property type="entry name" value="ATPase domain of HSP90 chaperone/DNA topoisomerase II/histidine kinase"/>
    <property type="match status" value="1"/>
</dbReference>
<evidence type="ECO:0000256" key="9">
    <source>
        <dbReference type="SAM" id="Phobius"/>
    </source>
</evidence>
<dbReference type="GO" id="GO:0000160">
    <property type="term" value="P:phosphorelay signal transduction system"/>
    <property type="evidence" value="ECO:0007669"/>
    <property type="project" value="UniProtKB-KW"/>
</dbReference>
<keyword evidence="9" id="KW-0472">Membrane</keyword>
<evidence type="ECO:0000256" key="1">
    <source>
        <dbReference type="ARBA" id="ARBA00000085"/>
    </source>
</evidence>
<dbReference type="PROSITE" id="PS50109">
    <property type="entry name" value="HIS_KIN"/>
    <property type="match status" value="1"/>
</dbReference>
<comment type="caution">
    <text evidence="11">The sequence shown here is derived from an EMBL/GenBank/DDBJ whole genome shotgun (WGS) entry which is preliminary data.</text>
</comment>
<evidence type="ECO:0000256" key="3">
    <source>
        <dbReference type="ARBA" id="ARBA00022553"/>
    </source>
</evidence>
<name>A0A7C3LTM0_9BACT</name>
<evidence type="ECO:0000313" key="11">
    <source>
        <dbReference type="EMBL" id="HFT94305.1"/>
    </source>
</evidence>
<dbReference type="EMBL" id="DTMM01000223">
    <property type="protein sequence ID" value="HFT94305.1"/>
    <property type="molecule type" value="Genomic_DNA"/>
</dbReference>
<evidence type="ECO:0000256" key="4">
    <source>
        <dbReference type="ARBA" id="ARBA00022679"/>
    </source>
</evidence>
<keyword evidence="9" id="KW-1133">Transmembrane helix</keyword>
<dbReference type="GO" id="GO:0005524">
    <property type="term" value="F:ATP binding"/>
    <property type="evidence" value="ECO:0007669"/>
    <property type="project" value="UniProtKB-KW"/>
</dbReference>
<feature type="transmembrane region" description="Helical" evidence="9">
    <location>
        <begin position="190"/>
        <end position="207"/>
    </location>
</feature>
<keyword evidence="8" id="KW-0902">Two-component regulatory system</keyword>
<dbReference type="Gene3D" id="3.30.450.40">
    <property type="match status" value="1"/>
</dbReference>
<dbReference type="EC" id="2.7.13.3" evidence="2"/>
<organism evidence="11">
    <name type="scientific">Leptospirillum ferriphilum</name>
    <dbReference type="NCBI Taxonomy" id="178606"/>
    <lineage>
        <taxon>Bacteria</taxon>
        <taxon>Pseudomonadati</taxon>
        <taxon>Nitrospirota</taxon>
        <taxon>Nitrospiria</taxon>
        <taxon>Nitrospirales</taxon>
        <taxon>Nitrospiraceae</taxon>
        <taxon>Leptospirillum</taxon>
    </lineage>
</organism>
<dbReference type="InterPro" id="IPR005467">
    <property type="entry name" value="His_kinase_dom"/>
</dbReference>
<evidence type="ECO:0000256" key="2">
    <source>
        <dbReference type="ARBA" id="ARBA00012438"/>
    </source>
</evidence>
<sequence>MSFHFYSMESSIDMKIHALLPLLAVILTLLTAGLTAFVRRWSASTFSALLVLSSALFLAALDLLVLRIHHTDHLNIGMRGVFAGEILAASAVFLFSILYSREKPASQFLRMGLPLAVMGLGVFYFVTSFFLDHHLFRLLILPQTHSVLLISTPNLSGASFFLIGILLFSLYQMSRTYISADALARWNIKYPMIGASLWSSSLMLVHVNQIVNGGFDRTFLLLEPVGLLLLDGLFLYAFLIQKTQDIALALSRNTINRSVVLLLGGAGLVTLGGVGTTLESLGPTWGKLSASLTIILGLGAFVVVFSSDRLRRELESFLGVHFYSNRYDYRGAWMTLTQAIAESGKPENIIPTLMEQTREMTLAHALSFGTVAEIPSPMLHVQETLGWKPGREMRKQIFSPGILALFGEGLPIHISDRPSSQTTGDDLASSLNSLFKGLNANWIVPLVFQQKLLGILGLGIKNQGPVTRLEDRLFLQTLALQWSSLLVNASLSRERAGKRETELLSSLRAFTFHDLKNAGVALKLLVHNAQKNIDSPEFQQELLFCLKNISDQIDSSMARILSPFQEEYTRLVTFDPVELVQKTIRALKWDDSPDLALKVSLSEIPQVQGNPRVLETTLRNLLINAREALDGRGEITVETRAESRFLVLSVSDNGPGMSREFIETRLFRPFQTTKKKGTGLGLFSCKLLIEQSGGTIAVNSREGEGTEFLITLPYALS</sequence>
<dbReference type="PRINTS" id="PR00344">
    <property type="entry name" value="BCTRLSENSOR"/>
</dbReference>
<feature type="transmembrane region" description="Helical" evidence="9">
    <location>
        <begin position="80"/>
        <end position="99"/>
    </location>
</feature>
<keyword evidence="9" id="KW-0812">Transmembrane</keyword>
<feature type="transmembrane region" description="Helical" evidence="9">
    <location>
        <begin position="284"/>
        <end position="305"/>
    </location>
</feature>
<feature type="transmembrane region" description="Helical" evidence="9">
    <location>
        <begin position="219"/>
        <end position="239"/>
    </location>
</feature>
<keyword evidence="3" id="KW-0597">Phosphoprotein</keyword>
<dbReference type="AlphaFoldDB" id="A0A7C3LTM0"/>
<evidence type="ECO:0000256" key="7">
    <source>
        <dbReference type="ARBA" id="ARBA00022840"/>
    </source>
</evidence>
<feature type="transmembrane region" description="Helical" evidence="9">
    <location>
        <begin position="259"/>
        <end position="278"/>
    </location>
</feature>
<feature type="transmembrane region" description="Helical" evidence="9">
    <location>
        <begin position="151"/>
        <end position="170"/>
    </location>
</feature>
<keyword evidence="6" id="KW-0418">Kinase</keyword>
<feature type="domain" description="Histidine kinase" evidence="10">
    <location>
        <begin position="510"/>
        <end position="716"/>
    </location>
</feature>
<dbReference type="PANTHER" id="PTHR43065:SF10">
    <property type="entry name" value="PEROXIDE STRESS-ACTIVATED HISTIDINE KINASE MAK3"/>
    <property type="match status" value="1"/>
</dbReference>
<reference evidence="11" key="1">
    <citation type="journal article" date="2020" name="mSystems">
        <title>Genome- and Community-Level Interaction Insights into Carbon Utilization and Element Cycling Functions of Hydrothermarchaeota in Hydrothermal Sediment.</title>
        <authorList>
            <person name="Zhou Z."/>
            <person name="Liu Y."/>
            <person name="Xu W."/>
            <person name="Pan J."/>
            <person name="Luo Z.H."/>
            <person name="Li M."/>
        </authorList>
    </citation>
    <scope>NUCLEOTIDE SEQUENCE [LARGE SCALE GENOMIC DNA]</scope>
    <source>
        <strain evidence="11">SpSt-902</strain>
    </source>
</reference>
<accession>A0A7C3LTM0</accession>
<dbReference type="InterPro" id="IPR036890">
    <property type="entry name" value="HATPase_C_sf"/>
</dbReference>
<proteinExistence type="predicted"/>
<comment type="catalytic activity">
    <reaction evidence="1">
        <text>ATP + protein L-histidine = ADP + protein N-phospho-L-histidine.</text>
        <dbReference type="EC" id="2.7.13.3"/>
    </reaction>
</comment>
<dbReference type="GO" id="GO:0004673">
    <property type="term" value="F:protein histidine kinase activity"/>
    <property type="evidence" value="ECO:0007669"/>
    <property type="project" value="UniProtKB-EC"/>
</dbReference>
<dbReference type="PANTHER" id="PTHR43065">
    <property type="entry name" value="SENSOR HISTIDINE KINASE"/>
    <property type="match status" value="1"/>
</dbReference>
<protein>
    <recommendedName>
        <fullName evidence="2">histidine kinase</fullName>
        <ecNumber evidence="2">2.7.13.3</ecNumber>
    </recommendedName>
</protein>
<keyword evidence="5" id="KW-0547">Nucleotide-binding</keyword>
<gene>
    <name evidence="11" type="ORF">ENX03_10350</name>
</gene>
<feature type="transmembrane region" description="Helical" evidence="9">
    <location>
        <begin position="111"/>
        <end position="131"/>
    </location>
</feature>
<evidence type="ECO:0000256" key="5">
    <source>
        <dbReference type="ARBA" id="ARBA00022741"/>
    </source>
</evidence>